<evidence type="ECO:0000313" key="4">
    <source>
        <dbReference type="Proteomes" id="UP001051844"/>
    </source>
</evidence>
<dbReference type="RefSeq" id="WP_110034187.1">
    <property type="nucleotide sequence ID" value="NZ_BNDZ01000005.1"/>
</dbReference>
<comment type="caution">
    <text evidence="3">The sequence shown here is derived from an EMBL/GenBank/DDBJ whole genome shotgun (WGS) entry which is preliminary data.</text>
</comment>
<feature type="transmembrane region" description="Helical" evidence="2">
    <location>
        <begin position="47"/>
        <end position="71"/>
    </location>
</feature>
<feature type="region of interest" description="Disordered" evidence="1">
    <location>
        <begin position="1"/>
        <end position="37"/>
    </location>
</feature>
<keyword evidence="2" id="KW-0472">Membrane</keyword>
<accession>A0AA37C070</accession>
<organism evidence="3 4">
    <name type="scientific">Streptomyces albidoflavus</name>
    <dbReference type="NCBI Taxonomy" id="1886"/>
    <lineage>
        <taxon>Bacteria</taxon>
        <taxon>Bacillati</taxon>
        <taxon>Actinomycetota</taxon>
        <taxon>Actinomycetes</taxon>
        <taxon>Kitasatosporales</taxon>
        <taxon>Streptomycetaceae</taxon>
        <taxon>Streptomyces</taxon>
        <taxon>Streptomyces albidoflavus group</taxon>
    </lineage>
</organism>
<evidence type="ECO:0000313" key="3">
    <source>
        <dbReference type="EMBL" id="GHI47506.1"/>
    </source>
</evidence>
<protein>
    <submittedName>
        <fullName evidence="3">Uncharacterized protein</fullName>
    </submittedName>
</protein>
<keyword evidence="2" id="KW-1133">Transmembrane helix</keyword>
<evidence type="ECO:0000256" key="1">
    <source>
        <dbReference type="SAM" id="MobiDB-lite"/>
    </source>
</evidence>
<dbReference type="Proteomes" id="UP001051844">
    <property type="component" value="Unassembled WGS sequence"/>
</dbReference>
<dbReference type="EMBL" id="BNDZ01000005">
    <property type="protein sequence ID" value="GHI47506.1"/>
    <property type="molecule type" value="Genomic_DNA"/>
</dbReference>
<proteinExistence type="predicted"/>
<evidence type="ECO:0000256" key="2">
    <source>
        <dbReference type="SAM" id="Phobius"/>
    </source>
</evidence>
<name>A0AA37C070_9ACTN</name>
<reference evidence="3" key="1">
    <citation type="submission" date="2022-09" db="EMBL/GenBank/DDBJ databases">
        <title>Whole genome shotgun sequence of Streptomyces albidoflavus NBRC 12854.</title>
        <authorList>
            <person name="Komaki H."/>
            <person name="Tamura T."/>
        </authorList>
    </citation>
    <scope>NUCLEOTIDE SEQUENCE</scope>
    <source>
        <strain evidence="3">NBRC 12854</strain>
    </source>
</reference>
<feature type="compositionally biased region" description="Low complexity" evidence="1">
    <location>
        <begin position="1"/>
        <end position="25"/>
    </location>
</feature>
<keyword evidence="2" id="KW-0812">Transmembrane</keyword>
<sequence>MTEQTLPTTATTAEEAAAPAAGPWAEPAPDPAAPGRKPLRERRVLRAVARWSLALVVAGGLGAGATALVTLQDRTDLPGLATTPDGRWDFPRQQLPALPADAPRPGHPDNAAGIHHADLRELLVTAPASATPDKKLTGDWTPTSAYLAEYEKGDPSALGAQLHSFGLRHVTSRGWTMPDGTEARVHLLRFPSSGLADQYRDYGVHFDSSAGARLAGSPDTVFDSKWQSRGVPDTTSVYAYEEPAPYGDDQVQTRVAYIVAGDTLGMVVHEKKGGADRVPFHQTVVLQTQLLS</sequence>
<dbReference type="AlphaFoldDB" id="A0AA37C070"/>
<gene>
    <name evidence="3" type="ORF">ScoT_36800</name>
</gene>